<proteinExistence type="predicted"/>
<evidence type="ECO:0000256" key="1">
    <source>
        <dbReference type="SAM" id="Phobius"/>
    </source>
</evidence>
<feature type="domain" description="Sporulation stage II protein D amidase enhancer LytB N-terminal" evidence="2">
    <location>
        <begin position="60"/>
        <end position="165"/>
    </location>
</feature>
<sequence>MKQYKLIILITVLVLVVSFTIPTLLVLPYSSGKASGKLDDNVKKPKSNIVTPSIEVSVYRDQSQKVETLPLEEYVVGVVASEMNADFEEEALKAQALAARTFIIRHLLLGGNSDLPEGANITDTISDQVFKNKTELKKQWGDEYNWRLKKITDAVKATSGEILTYNGTPIDAVFFSTSNGFTENSEEYWSSAIPYLKSVESPWDKNSPKFQSQKTISVTDFESQLGVKLNGTDIGAITSLTKGKRVSTVMIGGKQFTGREVRSKLNLRSSDFQWIRKGDNIIITTKGYGHGVGMSQYGANGMAEKGKNYKEIVKHYYQGVQIDSTKPFLEKVTAKK</sequence>
<comment type="caution">
    <text evidence="3">The sequence shown here is derived from an EMBL/GenBank/DDBJ whole genome shotgun (WGS) entry which is preliminary data.</text>
</comment>
<dbReference type="RefSeq" id="WP_058005281.1">
    <property type="nucleotide sequence ID" value="NZ_CP065424.1"/>
</dbReference>
<dbReference type="InterPro" id="IPR013693">
    <property type="entry name" value="SpoIID/LytB_N"/>
</dbReference>
<organism evidence="3 4">
    <name type="scientific">Heyndrickxia oleronia</name>
    <dbReference type="NCBI Taxonomy" id="38875"/>
    <lineage>
        <taxon>Bacteria</taxon>
        <taxon>Bacillati</taxon>
        <taxon>Bacillota</taxon>
        <taxon>Bacilli</taxon>
        <taxon>Bacillales</taxon>
        <taxon>Bacillaceae</taxon>
        <taxon>Heyndrickxia</taxon>
    </lineage>
</organism>
<dbReference type="PANTHER" id="PTHR30032:SF4">
    <property type="entry name" value="AMIDASE ENHANCER"/>
    <property type="match status" value="1"/>
</dbReference>
<dbReference type="InterPro" id="IPR051922">
    <property type="entry name" value="Bact_Sporulation_Assoc"/>
</dbReference>
<accession>A0A8E2LE69</accession>
<reference evidence="3 4" key="1">
    <citation type="submission" date="2017-01" db="EMBL/GenBank/DDBJ databases">
        <title>Draft genome sequence of Bacillus oleronius.</title>
        <authorList>
            <person name="Allam M."/>
        </authorList>
    </citation>
    <scope>NUCLEOTIDE SEQUENCE [LARGE SCALE GENOMIC DNA]</scope>
    <source>
        <strain evidence="3 4">DSM 9356</strain>
    </source>
</reference>
<dbReference type="EMBL" id="MTLA01000260">
    <property type="protein sequence ID" value="OOP66834.1"/>
    <property type="molecule type" value="Genomic_DNA"/>
</dbReference>
<dbReference type="GO" id="GO:0030288">
    <property type="term" value="C:outer membrane-bounded periplasmic space"/>
    <property type="evidence" value="ECO:0007669"/>
    <property type="project" value="TreeGrafter"/>
</dbReference>
<feature type="transmembrane region" description="Helical" evidence="1">
    <location>
        <begin position="6"/>
        <end position="27"/>
    </location>
</feature>
<dbReference type="PANTHER" id="PTHR30032">
    <property type="entry name" value="N-ACETYLMURAMOYL-L-ALANINE AMIDASE-RELATED"/>
    <property type="match status" value="1"/>
</dbReference>
<dbReference type="Proteomes" id="UP000189761">
    <property type="component" value="Unassembled WGS sequence"/>
</dbReference>
<dbReference type="GO" id="GO:0030435">
    <property type="term" value="P:sporulation resulting in formation of a cellular spore"/>
    <property type="evidence" value="ECO:0007669"/>
    <property type="project" value="InterPro"/>
</dbReference>
<dbReference type="AlphaFoldDB" id="A0A8E2LE69"/>
<dbReference type="Pfam" id="PF08486">
    <property type="entry name" value="SpoIID"/>
    <property type="match status" value="1"/>
</dbReference>
<name>A0A8E2LE69_9BACI</name>
<dbReference type="InterPro" id="IPR013486">
    <property type="entry name" value="SpoIID/LytB"/>
</dbReference>
<evidence type="ECO:0000313" key="4">
    <source>
        <dbReference type="Proteomes" id="UP000189761"/>
    </source>
</evidence>
<keyword evidence="1" id="KW-0812">Transmembrane</keyword>
<dbReference type="InterPro" id="IPR014225">
    <property type="entry name" value="Spore_II_D_firmicutes"/>
</dbReference>
<keyword evidence="4" id="KW-1185">Reference proteome</keyword>
<dbReference type="NCBIfam" id="TIGR02870">
    <property type="entry name" value="spore_II_D"/>
    <property type="match status" value="1"/>
</dbReference>
<dbReference type="NCBIfam" id="TIGR02669">
    <property type="entry name" value="SpoIID_LytB"/>
    <property type="match status" value="1"/>
</dbReference>
<keyword evidence="1" id="KW-1133">Transmembrane helix</keyword>
<keyword evidence="1" id="KW-0472">Membrane</keyword>
<evidence type="ECO:0000259" key="2">
    <source>
        <dbReference type="Pfam" id="PF08486"/>
    </source>
</evidence>
<evidence type="ECO:0000313" key="3">
    <source>
        <dbReference type="EMBL" id="OOP66834.1"/>
    </source>
</evidence>
<gene>
    <name evidence="3" type="ORF">BWZ43_18875</name>
</gene>
<protein>
    <submittedName>
        <fullName evidence="3">Stage II sporulation protein D</fullName>
    </submittedName>
</protein>